<evidence type="ECO:0000313" key="4">
    <source>
        <dbReference type="Proteomes" id="UP000186341"/>
    </source>
</evidence>
<evidence type="ECO:0000313" key="3">
    <source>
        <dbReference type="EMBL" id="OLU39909.1"/>
    </source>
</evidence>
<sequence>MAYYQILKKRRLDLNLSIQDIAIQTHLSPEFIRAIEENNLDVFSDDFSFVRYFVHSYADVIGVNWAVIAPEVDATISAYAHARDMAITQAQRKMIENMPAAKKKGTKKRRRRKHIFSNMAGALSRKMNWDPKNQLSRTLIFTAIGALTFLAVLSLAVDALSERNIRNAELAKQEELKKKEEETQRLADQFKSQKDASSQAEKQENAIPVTVTAAADTVNGFTVENTLSDSEPISIAFQCAAQMSVTVYVNGTQNTSHTFDQSWTYTFQSGTDTLIELEISGYQANDQITVNNTAVPLQETGFTDGYGVVTLQFTGSANQSSQDQSSDQSQEPDQLNTEQTPTQEDYSQSEEYVESGQGELNSEDQGIEDPYAAGSYTDPDSEYYE</sequence>
<dbReference type="AlphaFoldDB" id="A0A1U7NG91"/>
<evidence type="ECO:0000256" key="2">
    <source>
        <dbReference type="SAM" id="Phobius"/>
    </source>
</evidence>
<dbReference type="OrthoDB" id="9797543at2"/>
<keyword evidence="2" id="KW-0472">Membrane</keyword>
<keyword evidence="4" id="KW-1185">Reference proteome</keyword>
<dbReference type="PANTHER" id="PTHR34475">
    <property type="match status" value="1"/>
</dbReference>
<keyword evidence="2" id="KW-0812">Transmembrane</keyword>
<accession>A0A1U7NG91</accession>
<protein>
    <submittedName>
        <fullName evidence="3">Uncharacterized protein</fullName>
    </submittedName>
</protein>
<dbReference type="GO" id="GO:0003677">
    <property type="term" value="F:DNA binding"/>
    <property type="evidence" value="ECO:0007669"/>
    <property type="project" value="InterPro"/>
</dbReference>
<feature type="region of interest" description="Disordered" evidence="1">
    <location>
        <begin position="184"/>
        <end position="204"/>
    </location>
</feature>
<proteinExistence type="predicted"/>
<name>A0A1U7NG91_9FIRM</name>
<feature type="transmembrane region" description="Helical" evidence="2">
    <location>
        <begin position="135"/>
        <end position="157"/>
    </location>
</feature>
<feature type="region of interest" description="Disordered" evidence="1">
    <location>
        <begin position="316"/>
        <end position="385"/>
    </location>
</feature>
<dbReference type="GeneID" id="82202762"/>
<dbReference type="Gene3D" id="1.10.260.40">
    <property type="entry name" value="lambda repressor-like DNA-binding domains"/>
    <property type="match status" value="1"/>
</dbReference>
<dbReference type="EMBL" id="MPJW01000122">
    <property type="protein sequence ID" value="OLU39909.1"/>
    <property type="molecule type" value="Genomic_DNA"/>
</dbReference>
<organism evidence="3 4">
    <name type="scientific">Ileibacterium valens</name>
    <dbReference type="NCBI Taxonomy" id="1862668"/>
    <lineage>
        <taxon>Bacteria</taxon>
        <taxon>Bacillati</taxon>
        <taxon>Bacillota</taxon>
        <taxon>Erysipelotrichia</taxon>
        <taxon>Erysipelotrichales</taxon>
        <taxon>Erysipelotrichaceae</taxon>
        <taxon>Ileibacterium</taxon>
    </lineage>
</organism>
<dbReference type="RefSeq" id="WP_075819296.1">
    <property type="nucleotide sequence ID" value="NZ_CAJUTZ010000009.1"/>
</dbReference>
<dbReference type="InterPro" id="IPR010982">
    <property type="entry name" value="Lambda_DNA-bd_dom_sf"/>
</dbReference>
<dbReference type="PANTHER" id="PTHR34475:SF1">
    <property type="entry name" value="CYTOSKELETON PROTEIN RODZ"/>
    <property type="match status" value="1"/>
</dbReference>
<dbReference type="Pfam" id="PF13413">
    <property type="entry name" value="HTH_25"/>
    <property type="match status" value="1"/>
</dbReference>
<feature type="compositionally biased region" description="Low complexity" evidence="1">
    <location>
        <begin position="319"/>
        <end position="329"/>
    </location>
</feature>
<keyword evidence="2" id="KW-1133">Transmembrane helix</keyword>
<evidence type="ECO:0000256" key="1">
    <source>
        <dbReference type="SAM" id="MobiDB-lite"/>
    </source>
</evidence>
<dbReference type="Proteomes" id="UP000186341">
    <property type="component" value="Unassembled WGS sequence"/>
</dbReference>
<gene>
    <name evidence="3" type="ORF">BO222_06025</name>
</gene>
<reference evidence="3 4" key="1">
    <citation type="submission" date="2016-11" db="EMBL/GenBank/DDBJ databases">
        <title>Description of two novel members of the family Erysipelotrichaceae: Ileibacterium lipovorans gen. nov., sp. nov. and Dubosiella newyorkensis, gen. nov., sp. nov.</title>
        <authorList>
            <person name="Cox L.M."/>
            <person name="Sohn J."/>
            <person name="Tyrrell K.L."/>
            <person name="Citron D.M."/>
            <person name="Lawson P.A."/>
            <person name="Patel N.B."/>
            <person name="Iizumi T."/>
            <person name="Perez-Perez G.I."/>
            <person name="Goldstein E.J."/>
            <person name="Blaser M.J."/>
        </authorList>
    </citation>
    <scope>NUCLEOTIDE SEQUENCE [LARGE SCALE GENOMIC DNA]</scope>
    <source>
        <strain evidence="3 4">NYU-BL-A3</strain>
    </source>
</reference>
<feature type="compositionally biased region" description="Polar residues" evidence="1">
    <location>
        <begin position="331"/>
        <end position="346"/>
    </location>
</feature>
<dbReference type="InterPro" id="IPR050400">
    <property type="entry name" value="Bact_Cytoskel_RodZ"/>
</dbReference>
<comment type="caution">
    <text evidence="3">The sequence shown here is derived from an EMBL/GenBank/DDBJ whole genome shotgun (WGS) entry which is preliminary data.</text>
</comment>